<evidence type="ECO:0000256" key="3">
    <source>
        <dbReference type="ARBA" id="ARBA00022723"/>
    </source>
</evidence>
<dbReference type="GO" id="GO:0008270">
    <property type="term" value="F:zinc ion binding"/>
    <property type="evidence" value="ECO:0007669"/>
    <property type="project" value="UniProtKB-UniRule"/>
</dbReference>
<dbReference type="InterPro" id="IPR041236">
    <property type="entry name" value="PriA_C"/>
</dbReference>
<dbReference type="PROSITE" id="PS51194">
    <property type="entry name" value="HELICASE_CTER"/>
    <property type="match status" value="1"/>
</dbReference>
<keyword evidence="10 12" id="KW-0413">Isomerase</keyword>
<keyword evidence="2 12" id="KW-0235">DNA replication</keyword>
<keyword evidence="1 12" id="KW-0639">Primosome</keyword>
<sequence length="805" mass="90332">MTVADVYINIPVKSIARAFTYLLPPELSQVGAGWRVFVPFGKVRVEGFVVAVRPYDAARDAAHRLRAVLAAVDEEAWFSPALLVAARELADFYLCSLAEMMRLFMPGKSGLRIFPVYEAEAANEGHPVLADSCARTVYDFLLRKGGRRIAELRRALPDVPAEETVEKLLRYRIISKEYHADRRDRARYEKYYSAAEALTEEHFAALTRKPAQARALRLFADTAEPSAAVLKEAGVTRATIKHLLAANLIVEHRRRKARDSYGTQAETAQREVPLTAAQAHAADALREGIAAGIYRGYLLHGVTGSGKTRVYIETARAVRARGRQVVVLVPEIALTGQLITAFQEIFAGDIVVMHSRLSLAERNDAIFRVRCGEAGIIIGARSALFVPADNIGCIILDEEQDMSYKQDESPRYHARTVAEILARRFEAILLLGSATPALETYARAHTGELTLLTMPERIGRQPLPRVRTVDMREELRRGRRTIISETLRALLTETLARGEQAIIMLNRRGYSTFVMCRACGKVITCKDCGLPLVYHRNGVLLCHHCDERAAVPETCPSCGSRYIKYFGSGTEKLEEELRQLLPTARVLRMDRDTTGRKFAHDEILAQFRNRGYDILLGTQMVAKGHDLPGVQSVGIISADASLNLPDFRASERCFMLITQTAGRAGRHGTQGEVVVQTYNPEHYAVQCAMRQDYISFYEKEIELRRELFYPPFSRIVKLLFHAVRREEAWGMAESFVAAYRNYFCDGQGRAVIGPSPALIEKERNEYRFVVLIKTDALAPVREFLYEQDVHLNNNIAIDIDPAVIF</sequence>
<dbReference type="SMART" id="SM00490">
    <property type="entry name" value="HELICc"/>
    <property type="match status" value="1"/>
</dbReference>
<evidence type="ECO:0000256" key="4">
    <source>
        <dbReference type="ARBA" id="ARBA00022741"/>
    </source>
</evidence>
<comment type="function">
    <text evidence="12">Initiates the restart of stalled replication forks, which reloads the replicative helicase on sites other than the origin of replication. Recognizes and binds to abandoned replication forks and remodels them to uncover a helicase loading site. Promotes assembly of the primosome at these replication forks.</text>
</comment>
<dbReference type="PANTHER" id="PTHR30580">
    <property type="entry name" value="PRIMOSOMAL PROTEIN N"/>
    <property type="match status" value="1"/>
</dbReference>
<feature type="binding site" evidence="12">
    <location>
        <position position="558"/>
    </location>
    <ligand>
        <name>Zn(2+)</name>
        <dbReference type="ChEBI" id="CHEBI:29105"/>
        <label>1</label>
    </ligand>
</feature>
<organism evidence="15 16">
    <name type="scientific">Selenomonas artemidis F0399</name>
    <dbReference type="NCBI Taxonomy" id="749551"/>
    <lineage>
        <taxon>Bacteria</taxon>
        <taxon>Bacillati</taxon>
        <taxon>Bacillota</taxon>
        <taxon>Negativicutes</taxon>
        <taxon>Selenomonadales</taxon>
        <taxon>Selenomonadaceae</taxon>
        <taxon>Selenomonas</taxon>
    </lineage>
</organism>
<dbReference type="InterPro" id="IPR011545">
    <property type="entry name" value="DEAD/DEAH_box_helicase_dom"/>
</dbReference>
<dbReference type="Pfam" id="PF17764">
    <property type="entry name" value="PriA_3primeBD"/>
    <property type="match status" value="1"/>
</dbReference>
<comment type="cofactor">
    <cofactor evidence="12">
        <name>Zn(2+)</name>
        <dbReference type="ChEBI" id="CHEBI:29105"/>
    </cofactor>
    <text evidence="12">Binds 2 zinc ions per subunit.</text>
</comment>
<feature type="binding site" evidence="12">
    <location>
        <position position="525"/>
    </location>
    <ligand>
        <name>Zn(2+)</name>
        <dbReference type="ChEBI" id="CHEBI:29105"/>
        <label>2</label>
    </ligand>
</feature>
<dbReference type="InterPro" id="IPR042115">
    <property type="entry name" value="PriA_3primeBD_sf"/>
</dbReference>
<dbReference type="PANTHER" id="PTHR30580:SF0">
    <property type="entry name" value="PRIMOSOMAL PROTEIN N"/>
    <property type="match status" value="1"/>
</dbReference>
<dbReference type="STRING" id="749551.HMPREF9555_01431"/>
<dbReference type="GO" id="GO:1990077">
    <property type="term" value="C:primosome complex"/>
    <property type="evidence" value="ECO:0007669"/>
    <property type="project" value="UniProtKB-UniRule"/>
</dbReference>
<protein>
    <recommendedName>
        <fullName evidence="12">Replication restart protein PriA</fullName>
    </recommendedName>
    <alternativeName>
        <fullName evidence="12">ATP-dependent DNA helicase PriA</fullName>
        <ecNumber evidence="12">5.6.2.4</ecNumber>
    </alternativeName>
    <alternativeName>
        <fullName evidence="12">DNA 3'-5' helicase PriA</fullName>
    </alternativeName>
</protein>
<dbReference type="HAMAP" id="MF_00983">
    <property type="entry name" value="PriA"/>
    <property type="match status" value="1"/>
</dbReference>
<feature type="binding site" evidence="12">
    <location>
        <position position="555"/>
    </location>
    <ligand>
        <name>Zn(2+)</name>
        <dbReference type="ChEBI" id="CHEBI:29105"/>
        <label>1</label>
    </ligand>
</feature>
<dbReference type="GO" id="GO:0043138">
    <property type="term" value="F:3'-5' DNA helicase activity"/>
    <property type="evidence" value="ECO:0007669"/>
    <property type="project" value="UniProtKB-EC"/>
</dbReference>
<keyword evidence="3 12" id="KW-0479">Metal-binding</keyword>
<dbReference type="EMBL" id="AECV01000024">
    <property type="protein sequence ID" value="EFW29403.1"/>
    <property type="molecule type" value="Genomic_DNA"/>
</dbReference>
<feature type="domain" description="Helicase ATP-binding" evidence="13">
    <location>
        <begin position="288"/>
        <end position="454"/>
    </location>
</feature>
<dbReference type="AlphaFoldDB" id="E7N358"/>
<feature type="binding site" evidence="12">
    <location>
        <position position="545"/>
    </location>
    <ligand>
        <name>Zn(2+)</name>
        <dbReference type="ChEBI" id="CHEBI:29105"/>
        <label>2</label>
    </ligand>
</feature>
<accession>E7N358</accession>
<dbReference type="HOGENOM" id="CLU_013353_2_0_9"/>
<evidence type="ECO:0000313" key="16">
    <source>
        <dbReference type="Proteomes" id="UP000004633"/>
    </source>
</evidence>
<evidence type="ECO:0000256" key="8">
    <source>
        <dbReference type="ARBA" id="ARBA00022840"/>
    </source>
</evidence>
<evidence type="ECO:0000259" key="14">
    <source>
        <dbReference type="PROSITE" id="PS51194"/>
    </source>
</evidence>
<comment type="catalytic activity">
    <reaction evidence="12">
        <text>Couples ATP hydrolysis with the unwinding of duplex DNA by translocating in the 3'-5' direction.</text>
        <dbReference type="EC" id="5.6.2.4"/>
    </reaction>
</comment>
<dbReference type="GO" id="GO:0016887">
    <property type="term" value="F:ATP hydrolysis activity"/>
    <property type="evidence" value="ECO:0007669"/>
    <property type="project" value="RHEA"/>
</dbReference>
<evidence type="ECO:0000256" key="12">
    <source>
        <dbReference type="HAMAP-Rule" id="MF_00983"/>
    </source>
</evidence>
<dbReference type="InterPro" id="IPR005259">
    <property type="entry name" value="PriA"/>
</dbReference>
<evidence type="ECO:0000256" key="5">
    <source>
        <dbReference type="ARBA" id="ARBA00022801"/>
    </source>
</evidence>
<evidence type="ECO:0000256" key="9">
    <source>
        <dbReference type="ARBA" id="ARBA00023125"/>
    </source>
</evidence>
<keyword evidence="9 12" id="KW-0238">DNA-binding</keyword>
<gene>
    <name evidence="12 15" type="primary">priA</name>
    <name evidence="15" type="ORF">HMPREF9555_01431</name>
</gene>
<dbReference type="InterPro" id="IPR014001">
    <property type="entry name" value="Helicase_ATP-bd"/>
</dbReference>
<evidence type="ECO:0000256" key="2">
    <source>
        <dbReference type="ARBA" id="ARBA00022705"/>
    </source>
</evidence>
<dbReference type="Pfam" id="PF18074">
    <property type="entry name" value="PriA_C"/>
    <property type="match status" value="1"/>
</dbReference>
<dbReference type="GO" id="GO:0005524">
    <property type="term" value="F:ATP binding"/>
    <property type="evidence" value="ECO:0007669"/>
    <property type="project" value="UniProtKB-UniRule"/>
</dbReference>
<comment type="similarity">
    <text evidence="12">Belongs to the helicase family. PriA subfamily.</text>
</comment>
<feature type="binding site" evidence="12">
    <location>
        <position position="528"/>
    </location>
    <ligand>
        <name>Zn(2+)</name>
        <dbReference type="ChEBI" id="CHEBI:29105"/>
        <label>2</label>
    </ligand>
</feature>
<evidence type="ECO:0000256" key="10">
    <source>
        <dbReference type="ARBA" id="ARBA00023235"/>
    </source>
</evidence>
<dbReference type="SUPFAM" id="SSF52540">
    <property type="entry name" value="P-loop containing nucleoside triphosphate hydrolases"/>
    <property type="match status" value="2"/>
</dbReference>
<dbReference type="GO" id="GO:0006302">
    <property type="term" value="P:double-strand break repair"/>
    <property type="evidence" value="ECO:0007669"/>
    <property type="project" value="InterPro"/>
</dbReference>
<reference evidence="15 16" key="1">
    <citation type="submission" date="2010-08" db="EMBL/GenBank/DDBJ databases">
        <authorList>
            <person name="Weinstock G."/>
            <person name="Sodergren E."/>
            <person name="Clifton S."/>
            <person name="Fulton L."/>
            <person name="Fulton B."/>
            <person name="Courtney L."/>
            <person name="Fronick C."/>
            <person name="Harrison M."/>
            <person name="Strong C."/>
            <person name="Farmer C."/>
            <person name="Delahaunty K."/>
            <person name="Markovic C."/>
            <person name="Hall O."/>
            <person name="Minx P."/>
            <person name="Tomlinson C."/>
            <person name="Mitreva M."/>
            <person name="Hou S."/>
            <person name="Chen J."/>
            <person name="Wollam A."/>
            <person name="Pepin K.H."/>
            <person name="Johnson M."/>
            <person name="Bhonagiri V."/>
            <person name="Zhang X."/>
            <person name="Suruliraj S."/>
            <person name="Warren W."/>
            <person name="Chinwalla A."/>
            <person name="Mardis E.R."/>
            <person name="Wilson R.K."/>
        </authorList>
    </citation>
    <scope>NUCLEOTIDE SEQUENCE [LARGE SCALE GENOMIC DNA]</scope>
    <source>
        <strain evidence="15 16">F0399</strain>
    </source>
</reference>
<dbReference type="GO" id="GO:0006310">
    <property type="term" value="P:DNA recombination"/>
    <property type="evidence" value="ECO:0007669"/>
    <property type="project" value="InterPro"/>
</dbReference>
<comment type="subunit">
    <text evidence="12">Component of the replication restart primosome.</text>
</comment>
<proteinExistence type="inferred from homology"/>
<feature type="binding site" evidence="12">
    <location>
        <position position="516"/>
    </location>
    <ligand>
        <name>Zn(2+)</name>
        <dbReference type="ChEBI" id="CHEBI:29105"/>
        <label>1</label>
    </ligand>
</feature>
<evidence type="ECO:0000256" key="6">
    <source>
        <dbReference type="ARBA" id="ARBA00022806"/>
    </source>
</evidence>
<keyword evidence="7 12" id="KW-0862">Zinc</keyword>
<keyword evidence="4 12" id="KW-0547">Nucleotide-binding</keyword>
<dbReference type="RefSeq" id="WP_009350090.1">
    <property type="nucleotide sequence ID" value="NZ_GL638137.1"/>
</dbReference>
<comment type="caution">
    <text evidence="15">The sequence shown here is derived from an EMBL/GenBank/DDBJ whole genome shotgun (WGS) entry which is preliminary data.</text>
</comment>
<keyword evidence="8 12" id="KW-0067">ATP-binding</keyword>
<dbReference type="GO" id="GO:0006269">
    <property type="term" value="P:DNA replication, synthesis of primer"/>
    <property type="evidence" value="ECO:0007669"/>
    <property type="project" value="UniProtKB-KW"/>
</dbReference>
<dbReference type="GO" id="GO:0003677">
    <property type="term" value="F:DNA binding"/>
    <property type="evidence" value="ECO:0007669"/>
    <property type="project" value="UniProtKB-UniRule"/>
</dbReference>
<feature type="binding site" evidence="12">
    <location>
        <position position="519"/>
    </location>
    <ligand>
        <name>Zn(2+)</name>
        <dbReference type="ChEBI" id="CHEBI:29105"/>
        <label>1</label>
    </ligand>
</feature>
<dbReference type="InterPro" id="IPR001650">
    <property type="entry name" value="Helicase_C-like"/>
</dbReference>
<evidence type="ECO:0000259" key="13">
    <source>
        <dbReference type="PROSITE" id="PS51192"/>
    </source>
</evidence>
<dbReference type="Gene3D" id="3.40.50.300">
    <property type="entry name" value="P-loop containing nucleotide triphosphate hydrolases"/>
    <property type="match status" value="2"/>
</dbReference>
<evidence type="ECO:0000256" key="1">
    <source>
        <dbReference type="ARBA" id="ARBA00022515"/>
    </source>
</evidence>
<dbReference type="InterPro" id="IPR041222">
    <property type="entry name" value="PriA_3primeBD"/>
</dbReference>
<keyword evidence="16" id="KW-1185">Reference proteome</keyword>
<dbReference type="Proteomes" id="UP000004633">
    <property type="component" value="Unassembled WGS sequence"/>
</dbReference>
<dbReference type="SMART" id="SM00487">
    <property type="entry name" value="DEXDc"/>
    <property type="match status" value="1"/>
</dbReference>
<evidence type="ECO:0000313" key="15">
    <source>
        <dbReference type="EMBL" id="EFW29403.1"/>
    </source>
</evidence>
<dbReference type="GO" id="GO:0006270">
    <property type="term" value="P:DNA replication initiation"/>
    <property type="evidence" value="ECO:0007669"/>
    <property type="project" value="TreeGrafter"/>
</dbReference>
<dbReference type="Pfam" id="PF00271">
    <property type="entry name" value="Helicase_C"/>
    <property type="match status" value="1"/>
</dbReference>
<feature type="binding site" evidence="12">
    <location>
        <position position="542"/>
    </location>
    <ligand>
        <name>Zn(2+)</name>
        <dbReference type="ChEBI" id="CHEBI:29105"/>
        <label>2</label>
    </ligand>
</feature>
<name>E7N358_9FIRM</name>
<evidence type="ECO:0000256" key="11">
    <source>
        <dbReference type="ARBA" id="ARBA00048988"/>
    </source>
</evidence>
<dbReference type="CDD" id="cd18804">
    <property type="entry name" value="SF2_C_priA"/>
    <property type="match status" value="1"/>
</dbReference>
<feature type="domain" description="Helicase C-terminal" evidence="14">
    <location>
        <begin position="550"/>
        <end position="724"/>
    </location>
</feature>
<dbReference type="PROSITE" id="PS51192">
    <property type="entry name" value="HELICASE_ATP_BIND_1"/>
    <property type="match status" value="1"/>
</dbReference>
<evidence type="ECO:0000256" key="7">
    <source>
        <dbReference type="ARBA" id="ARBA00022833"/>
    </source>
</evidence>
<dbReference type="NCBIfam" id="TIGR00595">
    <property type="entry name" value="priA"/>
    <property type="match status" value="1"/>
</dbReference>
<dbReference type="FunFam" id="3.40.50.300:FF:000489">
    <property type="entry name" value="Primosome assembly protein PriA"/>
    <property type="match status" value="1"/>
</dbReference>
<dbReference type="Gene3D" id="3.40.1440.60">
    <property type="entry name" value="PriA, 3(prime) DNA-binding domain"/>
    <property type="match status" value="1"/>
</dbReference>
<dbReference type="EC" id="5.6.2.4" evidence="12"/>
<keyword evidence="5 12" id="KW-0378">Hydrolase</keyword>
<keyword evidence="6 12" id="KW-0347">Helicase</keyword>
<dbReference type="InterPro" id="IPR027417">
    <property type="entry name" value="P-loop_NTPase"/>
</dbReference>
<comment type="catalytic activity">
    <reaction evidence="11 12">
        <text>ATP + H2O = ADP + phosphate + H(+)</text>
        <dbReference type="Rhea" id="RHEA:13065"/>
        <dbReference type="ChEBI" id="CHEBI:15377"/>
        <dbReference type="ChEBI" id="CHEBI:15378"/>
        <dbReference type="ChEBI" id="CHEBI:30616"/>
        <dbReference type="ChEBI" id="CHEBI:43474"/>
        <dbReference type="ChEBI" id="CHEBI:456216"/>
        <dbReference type="EC" id="5.6.2.4"/>
    </reaction>
</comment>
<dbReference type="Pfam" id="PF00270">
    <property type="entry name" value="DEAD"/>
    <property type="match status" value="1"/>
</dbReference>